<accession>A0ABV6FRM2</accession>
<dbReference type="EMBL" id="JBHLWI010000017">
    <property type="protein sequence ID" value="MFC0262519.1"/>
    <property type="molecule type" value="Genomic_DNA"/>
</dbReference>
<evidence type="ECO:0000313" key="4">
    <source>
        <dbReference type="Proteomes" id="UP001589797"/>
    </source>
</evidence>
<dbReference type="Proteomes" id="UP001589797">
    <property type="component" value="Unassembled WGS sequence"/>
</dbReference>
<proteinExistence type="predicted"/>
<evidence type="ECO:0000259" key="2">
    <source>
        <dbReference type="Pfam" id="PF13579"/>
    </source>
</evidence>
<sequence>MRIIYIHQYFLTPQEGGATRSYYLAKGLVEKGIEVEMITAHNKSYYDLKIIDGIKVHYLPVAYDQNFGFLRRIWAFYTFVRQAKNWIKKIPRPDFLYITSTPLSTGIIGPWAKRRFAIPYIFEVRDLWPDAPIQVGAIRNPLLIKLLYGLEQNIYRHALKIVALSPGIAANIRKKNPDKEIHIIPNFADTDVFYPADKDSKFLEKSGLKNTFTIAYAGAIGRVNAVEEILELAKLAQEKGKDYQFVVMGKGSHLPQLLQTARSYGLKNFHHFPFGSKLEVAKILNAADMAFISFDHLPVLKTNSPNKFFDALAAGKAILVNHKGWVYELVKHQHLGIYFNPKKTTETLEKIEKLALNKSELALMQSNARVLSEKYFSKEKALNLLLIVLNPKSKEGGSIDGVYTLSA</sequence>
<dbReference type="InterPro" id="IPR050194">
    <property type="entry name" value="Glycosyltransferase_grp1"/>
</dbReference>
<dbReference type="CDD" id="cd03794">
    <property type="entry name" value="GT4_WbuB-like"/>
    <property type="match status" value="1"/>
</dbReference>
<protein>
    <submittedName>
        <fullName evidence="3">Glycosyltransferase family 4 protein</fullName>
    </submittedName>
</protein>
<name>A0ABV6FRM2_9BACT</name>
<dbReference type="Pfam" id="PF00534">
    <property type="entry name" value="Glycos_transf_1"/>
    <property type="match status" value="1"/>
</dbReference>
<organism evidence="3 4">
    <name type="scientific">Fontibacter flavus</name>
    <dbReference type="NCBI Taxonomy" id="654838"/>
    <lineage>
        <taxon>Bacteria</taxon>
        <taxon>Pseudomonadati</taxon>
        <taxon>Bacteroidota</taxon>
        <taxon>Cytophagia</taxon>
        <taxon>Cytophagales</taxon>
        <taxon>Cyclobacteriaceae</taxon>
        <taxon>Fontibacter</taxon>
    </lineage>
</organism>
<reference evidence="3 4" key="1">
    <citation type="submission" date="2024-09" db="EMBL/GenBank/DDBJ databases">
        <authorList>
            <person name="Sun Q."/>
            <person name="Mori K."/>
        </authorList>
    </citation>
    <scope>NUCLEOTIDE SEQUENCE [LARGE SCALE GENOMIC DNA]</scope>
    <source>
        <strain evidence="3 4">CCM 7650</strain>
    </source>
</reference>
<dbReference type="RefSeq" id="WP_382386968.1">
    <property type="nucleotide sequence ID" value="NZ_JBHLWI010000017.1"/>
</dbReference>
<feature type="domain" description="Glycosyl transferase family 1" evidence="1">
    <location>
        <begin position="204"/>
        <end position="369"/>
    </location>
</feature>
<dbReference type="PANTHER" id="PTHR45947:SF3">
    <property type="entry name" value="SULFOQUINOVOSYL TRANSFERASE SQD2"/>
    <property type="match status" value="1"/>
</dbReference>
<dbReference type="InterPro" id="IPR028098">
    <property type="entry name" value="Glyco_trans_4-like_N"/>
</dbReference>
<keyword evidence="4" id="KW-1185">Reference proteome</keyword>
<evidence type="ECO:0000259" key="1">
    <source>
        <dbReference type="Pfam" id="PF00534"/>
    </source>
</evidence>
<dbReference type="SUPFAM" id="SSF53756">
    <property type="entry name" value="UDP-Glycosyltransferase/glycogen phosphorylase"/>
    <property type="match status" value="1"/>
</dbReference>
<evidence type="ECO:0000313" key="3">
    <source>
        <dbReference type="EMBL" id="MFC0262519.1"/>
    </source>
</evidence>
<dbReference type="Gene3D" id="3.40.50.2000">
    <property type="entry name" value="Glycogen Phosphorylase B"/>
    <property type="match status" value="2"/>
</dbReference>
<feature type="domain" description="Glycosyltransferase subfamily 4-like N-terminal" evidence="2">
    <location>
        <begin position="16"/>
        <end position="186"/>
    </location>
</feature>
<dbReference type="Pfam" id="PF13579">
    <property type="entry name" value="Glyco_trans_4_4"/>
    <property type="match status" value="1"/>
</dbReference>
<comment type="caution">
    <text evidence="3">The sequence shown here is derived from an EMBL/GenBank/DDBJ whole genome shotgun (WGS) entry which is preliminary data.</text>
</comment>
<gene>
    <name evidence="3" type="ORF">ACFFIP_07460</name>
</gene>
<dbReference type="PANTHER" id="PTHR45947">
    <property type="entry name" value="SULFOQUINOVOSYL TRANSFERASE SQD2"/>
    <property type="match status" value="1"/>
</dbReference>
<dbReference type="InterPro" id="IPR001296">
    <property type="entry name" value="Glyco_trans_1"/>
</dbReference>